<evidence type="ECO:0008006" key="5">
    <source>
        <dbReference type="Google" id="ProtNLM"/>
    </source>
</evidence>
<keyword evidence="2" id="KW-0472">Membrane</keyword>
<evidence type="ECO:0000256" key="2">
    <source>
        <dbReference type="SAM" id="Phobius"/>
    </source>
</evidence>
<accession>A0A2S6NI96</accession>
<dbReference type="InterPro" id="IPR006135">
    <property type="entry name" value="T3SS_substrate_exporter"/>
</dbReference>
<feature type="transmembrane region" description="Helical" evidence="2">
    <location>
        <begin position="90"/>
        <end position="111"/>
    </location>
</feature>
<keyword evidence="4" id="KW-1185">Reference proteome</keyword>
<evidence type="ECO:0000256" key="1">
    <source>
        <dbReference type="ARBA" id="ARBA00010690"/>
    </source>
</evidence>
<evidence type="ECO:0000313" key="4">
    <source>
        <dbReference type="Proteomes" id="UP000239724"/>
    </source>
</evidence>
<dbReference type="GO" id="GO:0005886">
    <property type="term" value="C:plasma membrane"/>
    <property type="evidence" value="ECO:0007669"/>
    <property type="project" value="TreeGrafter"/>
</dbReference>
<dbReference type="Pfam" id="PF01312">
    <property type="entry name" value="Bac_export_2"/>
    <property type="match status" value="1"/>
</dbReference>
<gene>
    <name evidence="3" type="ORF">CCS01_11260</name>
</gene>
<dbReference type="AlphaFoldDB" id="A0A2S6NI96"/>
<organism evidence="3 4">
    <name type="scientific">Rhodopila globiformis</name>
    <name type="common">Rhodopseudomonas globiformis</name>
    <dbReference type="NCBI Taxonomy" id="1071"/>
    <lineage>
        <taxon>Bacteria</taxon>
        <taxon>Pseudomonadati</taxon>
        <taxon>Pseudomonadota</taxon>
        <taxon>Alphaproteobacteria</taxon>
        <taxon>Acetobacterales</taxon>
        <taxon>Acetobacteraceae</taxon>
        <taxon>Rhodopila</taxon>
    </lineage>
</organism>
<dbReference type="PRINTS" id="PR00950">
    <property type="entry name" value="TYPE3IMSPROT"/>
</dbReference>
<dbReference type="RefSeq" id="WP_104518949.1">
    <property type="nucleotide sequence ID" value="NZ_NHRY01000114.1"/>
</dbReference>
<feature type="transmembrane region" description="Helical" evidence="2">
    <location>
        <begin position="184"/>
        <end position="208"/>
    </location>
</feature>
<comment type="similarity">
    <text evidence="1">Belongs to the type III secretion exporter family.</text>
</comment>
<dbReference type="PANTHER" id="PTHR30531:SF12">
    <property type="entry name" value="FLAGELLAR BIOSYNTHETIC PROTEIN FLHB"/>
    <property type="match status" value="1"/>
</dbReference>
<dbReference type="OrthoDB" id="9807950at2"/>
<dbReference type="SUPFAM" id="SSF160544">
    <property type="entry name" value="EscU C-terminal domain-like"/>
    <property type="match status" value="1"/>
</dbReference>
<dbReference type="InterPro" id="IPR029025">
    <property type="entry name" value="T3SS_substrate_exporter_C"/>
</dbReference>
<protein>
    <recommendedName>
        <fullName evidence="5">Flagellar biosynthetic protein FlhB</fullName>
    </recommendedName>
</protein>
<comment type="caution">
    <text evidence="3">The sequence shown here is derived from an EMBL/GenBank/DDBJ whole genome shotgun (WGS) entry which is preliminary data.</text>
</comment>
<name>A0A2S6NI96_RHOGL</name>
<dbReference type="Gene3D" id="3.40.1690.10">
    <property type="entry name" value="secretion proteins EscU"/>
    <property type="match status" value="1"/>
</dbReference>
<keyword evidence="2" id="KW-0812">Transmembrane</keyword>
<keyword evidence="2" id="KW-1133">Transmembrane helix</keyword>
<sequence length="351" mass="38085">MAEESATGDKTEAATARHIQQARAAGNVPVSREATVFASLTAVVLVLAYQSQSGLRDLLLNLRLLLAQSHGPGVGVESIVPRVLSVVTPVLAAAVVGAAAAVLLQTGFLLSGSPLQPRASRLNPFAGVKRVFGWHGLEELLRSVGKLGIFGAAIWVAIQDDLPELMLLPREDPGRLPSVVIRPVFHILLASVLCQAALAVLDVAWVRFRYARDLRMSRQDIRDELKDTEGNPHTKARIRRIRVIRARRRMMAKVPRATVVVTNPTHYAVALAYDRAVNPAPRVVAKGVDAVALRIREVAEAAHVPVVSNPPLARALYHLDLDAEIPAEHYKAVAEIIAYVWRLGRSARPVS</sequence>
<dbReference type="PANTHER" id="PTHR30531">
    <property type="entry name" value="FLAGELLAR BIOSYNTHETIC PROTEIN FLHB"/>
    <property type="match status" value="1"/>
</dbReference>
<dbReference type="EMBL" id="NHRY01000114">
    <property type="protein sequence ID" value="PPQ34342.1"/>
    <property type="molecule type" value="Genomic_DNA"/>
</dbReference>
<evidence type="ECO:0000313" key="3">
    <source>
        <dbReference type="EMBL" id="PPQ34342.1"/>
    </source>
</evidence>
<reference evidence="3 4" key="1">
    <citation type="journal article" date="2018" name="Arch. Microbiol.">
        <title>New insights into the metabolic potential of the phototrophic purple bacterium Rhodopila globiformis DSM 161(T) from its draft genome sequence and evidence for a vanadium-dependent nitrogenase.</title>
        <authorList>
            <person name="Imhoff J.F."/>
            <person name="Rahn T."/>
            <person name="Kunzel S."/>
            <person name="Neulinger S.C."/>
        </authorList>
    </citation>
    <scope>NUCLEOTIDE SEQUENCE [LARGE SCALE GENOMIC DNA]</scope>
    <source>
        <strain evidence="3 4">DSM 161</strain>
    </source>
</reference>
<proteinExistence type="inferred from homology"/>
<dbReference type="Proteomes" id="UP000239724">
    <property type="component" value="Unassembled WGS sequence"/>
</dbReference>
<dbReference type="GO" id="GO:0009306">
    <property type="term" value="P:protein secretion"/>
    <property type="evidence" value="ECO:0007669"/>
    <property type="project" value="InterPro"/>
</dbReference>